<dbReference type="RefSeq" id="WP_230734931.1">
    <property type="nucleotide sequence ID" value="NZ_JAJNDB010000002.1"/>
</dbReference>
<dbReference type="EMBL" id="JAJNDB010000002">
    <property type="protein sequence ID" value="MCD2194713.1"/>
    <property type="molecule type" value="Genomic_DNA"/>
</dbReference>
<accession>A0ABS8P9M2</accession>
<keyword evidence="3 5" id="KW-1133">Transmembrane helix</keyword>
<reference evidence="7 8" key="1">
    <citation type="submission" date="2021-11" db="EMBL/GenBank/DDBJ databases">
        <title>Draft genome sequence of Actinomycetospora sp. SF1 isolated from the rhizosphere soil.</title>
        <authorList>
            <person name="Duangmal K."/>
            <person name="Chantavorakit T."/>
        </authorList>
    </citation>
    <scope>NUCLEOTIDE SEQUENCE [LARGE SCALE GENOMIC DNA]</scope>
    <source>
        <strain evidence="7 8">TBRC 5722</strain>
    </source>
</reference>
<evidence type="ECO:0000259" key="6">
    <source>
        <dbReference type="Pfam" id="PF13515"/>
    </source>
</evidence>
<feature type="transmembrane region" description="Helical" evidence="5">
    <location>
        <begin position="467"/>
        <end position="484"/>
    </location>
</feature>
<comment type="caution">
    <text evidence="7">The sequence shown here is derived from an EMBL/GenBank/DDBJ whole genome shotgun (WGS) entry which is preliminary data.</text>
</comment>
<feature type="transmembrane region" description="Helical" evidence="5">
    <location>
        <begin position="21"/>
        <end position="39"/>
    </location>
</feature>
<dbReference type="InterPro" id="IPR049453">
    <property type="entry name" value="Memb_transporter_dom"/>
</dbReference>
<evidence type="ECO:0000313" key="8">
    <source>
        <dbReference type="Proteomes" id="UP001199469"/>
    </source>
</evidence>
<protein>
    <submittedName>
        <fullName evidence="7">FUSC family protein</fullName>
    </submittedName>
</protein>
<feature type="transmembrane region" description="Helical" evidence="5">
    <location>
        <begin position="441"/>
        <end position="461"/>
    </location>
</feature>
<gene>
    <name evidence="7" type="ORF">LQ327_15170</name>
</gene>
<evidence type="ECO:0000256" key="1">
    <source>
        <dbReference type="ARBA" id="ARBA00004141"/>
    </source>
</evidence>
<comment type="subcellular location">
    <subcellularLocation>
        <location evidence="1">Membrane</location>
        <topology evidence="1">Multi-pass membrane protein</topology>
    </subcellularLocation>
</comment>
<evidence type="ECO:0000256" key="3">
    <source>
        <dbReference type="ARBA" id="ARBA00022989"/>
    </source>
</evidence>
<feature type="transmembrane region" description="Helical" evidence="5">
    <location>
        <begin position="45"/>
        <end position="64"/>
    </location>
</feature>
<feature type="transmembrane region" description="Helical" evidence="5">
    <location>
        <begin position="521"/>
        <end position="539"/>
    </location>
</feature>
<dbReference type="Proteomes" id="UP001199469">
    <property type="component" value="Unassembled WGS sequence"/>
</dbReference>
<proteinExistence type="predicted"/>
<keyword evidence="4 5" id="KW-0472">Membrane</keyword>
<evidence type="ECO:0000256" key="5">
    <source>
        <dbReference type="SAM" id="Phobius"/>
    </source>
</evidence>
<evidence type="ECO:0000256" key="4">
    <source>
        <dbReference type="ARBA" id="ARBA00023136"/>
    </source>
</evidence>
<name>A0ABS8P9M2_9PSEU</name>
<keyword evidence="8" id="KW-1185">Reference proteome</keyword>
<feature type="transmembrane region" description="Helical" evidence="5">
    <location>
        <begin position="71"/>
        <end position="88"/>
    </location>
</feature>
<sequence>MRRVLRWLLRHDPGLTATRKAVRIAVAASIGFLVCRYALDQPTVAVYAVFGVIGFGVFSEVSGTPAQRTRTILACWLLGSVLVTVGSLLAVTTWAATLGVLVAGVAVALLALGGPRAAGVVNGLHLLYILPSFPPFTPGEIPLRIAGLTIGIALLALADRFLLPPAVPRSFARRAADAARAIGALLEALPVGGDTLARARRDSARAAERLRLGEVPVDERPTGPGAADRGLTHLAAALRAVYGRVEALEDLAPAAVTGRSGPDPEAPTAMLAATAQSLREVAAALDGRRPLPGLDDLDAARAAFTARRVHAVAIFGPGEQTVRRAETSVAVAQVAEEQRLVVLAARVVVAPRHGVPASAVPGEDPAEGPFWYAGAPPALLWWRRLRCHLTLRSVYLQNAVRLGVGLAIARLVAGELDVAHGFWVLLATLTLMRTSAASTRAAMLPAIIGTTIGGTLAIGLVLLVGPYPVATAALLPVIVVVAVASGRFAGVIASQACFTVVVAVLFAQLSPPTWRLGPERVVDVVLGAVIGLVVGAAVWPAGGHGEVRRAAGRCLDVAADLVDSTTKWLAGTTSRQVVRGRLSAMSTEITRYEATYTQFRSERRPARAHDLDWMAVLGVVHRVCRGARSALTDPPAPDDAVPWPDLAARLRGDVEVVADRYHRWAVVLRREDDPHAVPGPPAGLVHAGLEAVADLPDRAEHPVRALRLVDAWGWLGWLADDLEALERIASPPVAGPSANVLVPPG</sequence>
<feature type="domain" description="Integral membrane bound transporter" evidence="6">
    <location>
        <begin position="411"/>
        <end position="534"/>
    </location>
</feature>
<evidence type="ECO:0000256" key="2">
    <source>
        <dbReference type="ARBA" id="ARBA00022692"/>
    </source>
</evidence>
<feature type="transmembrane region" description="Helical" evidence="5">
    <location>
        <begin position="491"/>
        <end position="509"/>
    </location>
</feature>
<dbReference type="Pfam" id="PF13515">
    <property type="entry name" value="FUSC_2"/>
    <property type="match status" value="1"/>
</dbReference>
<organism evidence="7 8">
    <name type="scientific">Actinomycetospora endophytica</name>
    <dbReference type="NCBI Taxonomy" id="2291215"/>
    <lineage>
        <taxon>Bacteria</taxon>
        <taxon>Bacillati</taxon>
        <taxon>Actinomycetota</taxon>
        <taxon>Actinomycetes</taxon>
        <taxon>Pseudonocardiales</taxon>
        <taxon>Pseudonocardiaceae</taxon>
        <taxon>Actinomycetospora</taxon>
    </lineage>
</organism>
<evidence type="ECO:0000313" key="7">
    <source>
        <dbReference type="EMBL" id="MCD2194713.1"/>
    </source>
</evidence>
<feature type="transmembrane region" description="Helical" evidence="5">
    <location>
        <begin position="94"/>
        <end position="112"/>
    </location>
</feature>
<keyword evidence="2 5" id="KW-0812">Transmembrane</keyword>